<reference evidence="2 3" key="2">
    <citation type="journal article" date="2013" name="IMA Fungus">
        <title>IMA Genome-F 1: Ceratocystis fimbriata: Draft nuclear genome sequence for the plant pathogen, Ceratocystis fimbriata.</title>
        <authorList>
            <person name="Wilken P.M."/>
            <person name="Steenkamp E.T."/>
            <person name="Wingfield M.J."/>
            <person name="de Beer Z.W."/>
            <person name="Wingfield B.D."/>
        </authorList>
    </citation>
    <scope>NUCLEOTIDE SEQUENCE [LARGE SCALE GENOMIC DNA]</scope>
    <source>
        <strain evidence="2 3">CBS 114723</strain>
    </source>
</reference>
<accession>A0A2C5WVM4</accession>
<dbReference type="EMBL" id="APWK03000176">
    <property type="protein sequence ID" value="PHH49684.1"/>
    <property type="molecule type" value="Genomic_DNA"/>
</dbReference>
<comment type="caution">
    <text evidence="2">The sequence shown here is derived from an EMBL/GenBank/DDBJ whole genome shotgun (WGS) entry which is preliminary data.</text>
</comment>
<feature type="compositionally biased region" description="Polar residues" evidence="1">
    <location>
        <begin position="18"/>
        <end position="42"/>
    </location>
</feature>
<proteinExistence type="predicted"/>
<gene>
    <name evidence="2" type="ORF">CFIMG_006367RA</name>
</gene>
<sequence>MAGSWWRVRYQSPAGKTVPSNDHNGYASSNVPRANNRQNMSSVLPFPNNYIPSKQKFTA</sequence>
<keyword evidence="3" id="KW-1185">Reference proteome</keyword>
<evidence type="ECO:0000313" key="3">
    <source>
        <dbReference type="Proteomes" id="UP000222788"/>
    </source>
</evidence>
<name>A0A2C5WVM4_9PEZI</name>
<evidence type="ECO:0000256" key="1">
    <source>
        <dbReference type="SAM" id="MobiDB-lite"/>
    </source>
</evidence>
<dbReference type="AlphaFoldDB" id="A0A2C5WVM4"/>
<reference evidence="2 3" key="1">
    <citation type="journal article" date="2013" name="Fungal Biol.">
        <title>Analysis of microsatellite markers in the genome of the plant pathogen Ceratocystis fimbriata.</title>
        <authorList>
            <person name="Simpson M.C."/>
            <person name="Wilken P.M."/>
            <person name="Coetzee M.P."/>
            <person name="Wingfield M.J."/>
            <person name="Wingfield B.D."/>
        </authorList>
    </citation>
    <scope>NUCLEOTIDE SEQUENCE [LARGE SCALE GENOMIC DNA]</scope>
    <source>
        <strain evidence="2 3">CBS 114723</strain>
    </source>
</reference>
<evidence type="ECO:0000313" key="2">
    <source>
        <dbReference type="EMBL" id="PHH49684.1"/>
    </source>
</evidence>
<protein>
    <submittedName>
        <fullName evidence="2">Uncharacterized protein</fullName>
    </submittedName>
</protein>
<dbReference type="Proteomes" id="UP000222788">
    <property type="component" value="Unassembled WGS sequence"/>
</dbReference>
<feature type="region of interest" description="Disordered" evidence="1">
    <location>
        <begin position="12"/>
        <end position="47"/>
    </location>
</feature>
<organism evidence="2 3">
    <name type="scientific">Ceratocystis fimbriata CBS 114723</name>
    <dbReference type="NCBI Taxonomy" id="1035309"/>
    <lineage>
        <taxon>Eukaryota</taxon>
        <taxon>Fungi</taxon>
        <taxon>Dikarya</taxon>
        <taxon>Ascomycota</taxon>
        <taxon>Pezizomycotina</taxon>
        <taxon>Sordariomycetes</taxon>
        <taxon>Hypocreomycetidae</taxon>
        <taxon>Microascales</taxon>
        <taxon>Ceratocystidaceae</taxon>
        <taxon>Ceratocystis</taxon>
    </lineage>
</organism>